<comment type="caution">
    <text evidence="2">The sequence shown here is derived from an EMBL/GenBank/DDBJ whole genome shotgun (WGS) entry which is preliminary data.</text>
</comment>
<evidence type="ECO:0008006" key="4">
    <source>
        <dbReference type="Google" id="ProtNLM"/>
    </source>
</evidence>
<organism evidence="2 3">
    <name type="scientific">Geodia barretti</name>
    <name type="common">Barrett's horny sponge</name>
    <dbReference type="NCBI Taxonomy" id="519541"/>
    <lineage>
        <taxon>Eukaryota</taxon>
        <taxon>Metazoa</taxon>
        <taxon>Porifera</taxon>
        <taxon>Demospongiae</taxon>
        <taxon>Heteroscleromorpha</taxon>
        <taxon>Tetractinellida</taxon>
        <taxon>Astrophorina</taxon>
        <taxon>Geodiidae</taxon>
        <taxon>Geodia</taxon>
    </lineage>
</organism>
<dbReference type="PANTHER" id="PTHR32251">
    <property type="entry name" value="3-OXO-5-ALPHA-STEROID 4-DEHYDROGENASE"/>
    <property type="match status" value="1"/>
</dbReference>
<dbReference type="InterPro" id="IPR010721">
    <property type="entry name" value="UstE-like"/>
</dbReference>
<gene>
    <name evidence="2" type="ORF">GBAR_LOCUS19439</name>
</gene>
<keyword evidence="1" id="KW-1133">Transmembrane helix</keyword>
<keyword evidence="1" id="KW-0812">Transmembrane</keyword>
<reference evidence="2" key="1">
    <citation type="submission" date="2023-03" db="EMBL/GenBank/DDBJ databases">
        <authorList>
            <person name="Steffen K."/>
            <person name="Cardenas P."/>
        </authorList>
    </citation>
    <scope>NUCLEOTIDE SEQUENCE</scope>
</reference>
<dbReference type="EMBL" id="CASHTH010002739">
    <property type="protein sequence ID" value="CAI8034543.1"/>
    <property type="molecule type" value="Genomic_DNA"/>
</dbReference>
<evidence type="ECO:0000313" key="2">
    <source>
        <dbReference type="EMBL" id="CAI8034543.1"/>
    </source>
</evidence>
<keyword evidence="1" id="KW-0472">Membrane</keyword>
<feature type="transmembrane region" description="Helical" evidence="1">
    <location>
        <begin position="208"/>
        <end position="226"/>
    </location>
</feature>
<dbReference type="Proteomes" id="UP001174909">
    <property type="component" value="Unassembled WGS sequence"/>
</dbReference>
<protein>
    <recommendedName>
        <fullName evidence="4">Steroid 5-alpha reductase C-terminal domain-containing protein</fullName>
    </recommendedName>
</protein>
<name>A0AA35SRC2_GEOBA</name>
<feature type="transmembrane region" description="Helical" evidence="1">
    <location>
        <begin position="6"/>
        <end position="24"/>
    </location>
</feature>
<evidence type="ECO:0000256" key="1">
    <source>
        <dbReference type="SAM" id="Phobius"/>
    </source>
</evidence>
<dbReference type="Pfam" id="PF06966">
    <property type="entry name" value="DUF1295"/>
    <property type="match status" value="1"/>
</dbReference>
<dbReference type="GO" id="GO:0016020">
    <property type="term" value="C:membrane"/>
    <property type="evidence" value="ECO:0007669"/>
    <property type="project" value="TreeGrafter"/>
</dbReference>
<dbReference type="AlphaFoldDB" id="A0AA35SRC2"/>
<dbReference type="PANTHER" id="PTHR32251:SF17">
    <property type="entry name" value="STEROID 5-ALPHA REDUCTASE C-TERMINAL DOMAIN-CONTAINING PROTEIN"/>
    <property type="match status" value="1"/>
</dbReference>
<keyword evidence="3" id="KW-1185">Reference proteome</keyword>
<proteinExistence type="predicted"/>
<feature type="transmembrane region" description="Helical" evidence="1">
    <location>
        <begin position="99"/>
        <end position="119"/>
    </location>
</feature>
<feature type="transmembrane region" description="Helical" evidence="1">
    <location>
        <begin position="134"/>
        <end position="150"/>
    </location>
</feature>
<dbReference type="Gene3D" id="1.20.120.1630">
    <property type="match status" value="1"/>
</dbReference>
<sequence>MGNVLGKAIAVDFLIQWGMFLLAAYMKTEKFFDATGSATFVILMLQSLLHARRFFPRQVIQSGMVATWATRLGLFLLTRVLRDGRDSRFNRVRNNPRTFFLYWTVQGVWVWLTALPTLILNSKTEDREIGTRDYIGWTMWLVGMLIEAVADYQKYTFRSNPANRDKWIDCGLWSIVRHPNYLGEILLWTGLFISASSTFRAADYLSSLSPIFVALLLTKISGIPILERQNLKRWRSDQGFMDYMQRTSRLLPYVY</sequence>
<evidence type="ECO:0000313" key="3">
    <source>
        <dbReference type="Proteomes" id="UP001174909"/>
    </source>
</evidence>
<accession>A0AA35SRC2</accession>
<dbReference type="PROSITE" id="PS50244">
    <property type="entry name" value="S5A_REDUCTASE"/>
    <property type="match status" value="1"/>
</dbReference>